<dbReference type="InterPro" id="IPR041525">
    <property type="entry name" value="N/Namide_PRibTrfase"/>
</dbReference>
<keyword evidence="7 9" id="KW-0808">Transferase</keyword>
<dbReference type="GO" id="GO:0005829">
    <property type="term" value="C:cytosol"/>
    <property type="evidence" value="ECO:0007669"/>
    <property type="project" value="TreeGrafter"/>
</dbReference>
<evidence type="ECO:0000259" key="10">
    <source>
        <dbReference type="Pfam" id="PF04095"/>
    </source>
</evidence>
<keyword evidence="4" id="KW-0597">Phosphoprotein</keyword>
<dbReference type="GO" id="GO:0034355">
    <property type="term" value="P:NAD+ biosynthetic process via the salvage pathway"/>
    <property type="evidence" value="ECO:0007669"/>
    <property type="project" value="TreeGrafter"/>
</dbReference>
<gene>
    <name evidence="13" type="primary">pncB</name>
    <name evidence="13" type="ordered locus">CHAB381_0113</name>
</gene>
<dbReference type="eggNOG" id="COG1488">
    <property type="taxonomic scope" value="Bacteria"/>
</dbReference>
<evidence type="ECO:0000256" key="6">
    <source>
        <dbReference type="ARBA" id="ARBA00022642"/>
    </source>
</evidence>
<organism evidence="13 14">
    <name type="scientific">Campylobacter hominis (strain ATCC BAA-381 / DSM 21671 / CCUG 45161 / LMG 19568 / NCTC 13146 / CH001A)</name>
    <dbReference type="NCBI Taxonomy" id="360107"/>
    <lineage>
        <taxon>Bacteria</taxon>
        <taxon>Pseudomonadati</taxon>
        <taxon>Campylobacterota</taxon>
        <taxon>Epsilonproteobacteria</taxon>
        <taxon>Campylobacterales</taxon>
        <taxon>Campylobacteraceae</taxon>
        <taxon>Campylobacter</taxon>
    </lineage>
</organism>
<dbReference type="PANTHER" id="PTHR11098">
    <property type="entry name" value="NICOTINATE PHOSPHORIBOSYLTRANSFERASE"/>
    <property type="match status" value="1"/>
</dbReference>
<evidence type="ECO:0000256" key="2">
    <source>
        <dbReference type="ARBA" id="ARBA00010897"/>
    </source>
</evidence>
<evidence type="ECO:0000256" key="3">
    <source>
        <dbReference type="ARBA" id="ARBA00013236"/>
    </source>
</evidence>
<dbReference type="PIRSF" id="PIRSF000484">
    <property type="entry name" value="NAPRT"/>
    <property type="match status" value="1"/>
</dbReference>
<dbReference type="InterPro" id="IPR007229">
    <property type="entry name" value="Nic_PRibTrfase-Fam"/>
</dbReference>
<keyword evidence="14" id="KW-1185">Reference proteome</keyword>
<dbReference type="FunFam" id="3.20.20.70:FF:000076">
    <property type="entry name" value="Nicotinate phosphoribosyltransferase"/>
    <property type="match status" value="1"/>
</dbReference>
<feature type="domain" description="Nicotinate phosphoribosyltransferase N-terminal" evidence="11">
    <location>
        <begin position="5"/>
        <end position="128"/>
    </location>
</feature>
<dbReference type="SUPFAM" id="SSF51690">
    <property type="entry name" value="Nicotinate/Quinolinate PRTase C-terminal domain-like"/>
    <property type="match status" value="1"/>
</dbReference>
<dbReference type="KEGG" id="cha:CHAB381_0113"/>
<dbReference type="HOGENOM" id="CLU_025154_2_1_7"/>
<dbReference type="Pfam" id="PF17956">
    <property type="entry name" value="NAPRTase_C"/>
    <property type="match status" value="1"/>
</dbReference>
<name>A7HZN5_CAMHC</name>
<evidence type="ECO:0000256" key="1">
    <source>
        <dbReference type="ARBA" id="ARBA00004952"/>
    </source>
</evidence>
<dbReference type="InterPro" id="IPR013785">
    <property type="entry name" value="Aldolase_TIM"/>
</dbReference>
<evidence type="ECO:0000256" key="8">
    <source>
        <dbReference type="ARBA" id="ARBA00048668"/>
    </source>
</evidence>
<comment type="catalytic activity">
    <reaction evidence="8 9">
        <text>5-phospho-alpha-D-ribose 1-diphosphate + nicotinate + ATP + H2O = nicotinate beta-D-ribonucleotide + ADP + phosphate + diphosphate</text>
        <dbReference type="Rhea" id="RHEA:36163"/>
        <dbReference type="ChEBI" id="CHEBI:15377"/>
        <dbReference type="ChEBI" id="CHEBI:30616"/>
        <dbReference type="ChEBI" id="CHEBI:32544"/>
        <dbReference type="ChEBI" id="CHEBI:33019"/>
        <dbReference type="ChEBI" id="CHEBI:43474"/>
        <dbReference type="ChEBI" id="CHEBI:57502"/>
        <dbReference type="ChEBI" id="CHEBI:58017"/>
        <dbReference type="ChEBI" id="CHEBI:456216"/>
        <dbReference type="EC" id="6.3.4.21"/>
    </reaction>
</comment>
<dbReference type="Gene3D" id="3.20.140.10">
    <property type="entry name" value="nicotinate phosphoribosyltransferase"/>
    <property type="match status" value="1"/>
</dbReference>
<feature type="domain" description="Nicotinate/nicotinamide phosphoribosyltransferase" evidence="10">
    <location>
        <begin position="149"/>
        <end position="335"/>
    </location>
</feature>
<dbReference type="STRING" id="360107.CHAB381_0113"/>
<comment type="PTM">
    <text evidence="9">Transiently phosphorylated on a His residue during the reaction cycle. Phosphorylation strongly increases the affinity for substrates and increases the rate of nicotinate D-ribonucleotide production. Dephosphorylation regenerates the low-affinity form of the enzyme, leading to product release.</text>
</comment>
<dbReference type="PANTHER" id="PTHR11098:SF1">
    <property type="entry name" value="NICOTINATE PHOSPHORIBOSYLTRANSFERASE"/>
    <property type="match status" value="1"/>
</dbReference>
<dbReference type="GO" id="GO:0047280">
    <property type="term" value="F:nicotinamide phosphoribosyltransferase activity"/>
    <property type="evidence" value="ECO:0007669"/>
    <property type="project" value="UniProtKB-ARBA"/>
</dbReference>
<evidence type="ECO:0000256" key="5">
    <source>
        <dbReference type="ARBA" id="ARBA00022598"/>
    </source>
</evidence>
<evidence type="ECO:0000256" key="4">
    <source>
        <dbReference type="ARBA" id="ARBA00022553"/>
    </source>
</evidence>
<evidence type="ECO:0000313" key="13">
    <source>
        <dbReference type="EMBL" id="ABS51031.1"/>
    </source>
</evidence>
<accession>A7HZN5</accession>
<dbReference type="SUPFAM" id="SSF54675">
    <property type="entry name" value="Nicotinate/Quinolinate PRTase N-terminal domain-like"/>
    <property type="match status" value="1"/>
</dbReference>
<keyword evidence="13" id="KW-0328">Glycosyltransferase</keyword>
<keyword evidence="6 9" id="KW-0662">Pyridine nucleotide biosynthesis</keyword>
<dbReference type="UniPathway" id="UPA00253">
    <property type="reaction ID" value="UER00457"/>
</dbReference>
<feature type="domain" description="Nicotinate phosphoribosyltransferase C-terminal" evidence="12">
    <location>
        <begin position="356"/>
        <end position="465"/>
    </location>
</feature>
<keyword evidence="5 9" id="KW-0436">Ligase</keyword>
<evidence type="ECO:0000313" key="14">
    <source>
        <dbReference type="Proteomes" id="UP000002407"/>
    </source>
</evidence>
<dbReference type="NCBIfam" id="TIGR01513">
    <property type="entry name" value="NAPRTase_put"/>
    <property type="match status" value="1"/>
</dbReference>
<dbReference type="Gene3D" id="3.20.20.70">
    <property type="entry name" value="Aldolase class I"/>
    <property type="match status" value="1"/>
</dbReference>
<dbReference type="EMBL" id="CP000776">
    <property type="protein sequence ID" value="ABS51031.1"/>
    <property type="molecule type" value="Genomic_DNA"/>
</dbReference>
<proteinExistence type="inferred from homology"/>
<dbReference type="OrthoDB" id="9771406at2"/>
<sequence>MSEALLTDFYQLTMMQGYFFEKKDDVAVFDMFYRKNPSNGGYAIFCGVNEVVDYIKNLRFSDDDIKYLKSLGTFKDEFLNYLKTFKFNGEIYAVEEGNIVFPHEPLLRVKANIMEAQLIETAILNILNFQTLIATKSSRICKAANNDLVMEFGLRRAQDRSAGIYGAKAAVIGGCGGTANVLAAKMFDIKPLGTHSHSWIQSFDNEIDAFRAYAKMYPNTALLLVDTYDTLKSGIPNAIKVFKELRANGHEPLGIRIDSGDLEYLTKIARKMLDEAGFKNAKITASSDLDEYSIEQLKLFGAKIDSWGVGTRLITSHDSPSLGGVYKLSGIERNGNFEPKIKISNDPRKINNPGYKQVYRLYDKDNGKAVADLITLADEKIDESKSLEIFHPLYTYRRKKVENFTAEPLLKPLFIDGKFVGNKRSVMEIAKYSKEQKALIWDEYLRNINPQVYKVDMSNKLWNLREKLINSHKNFN</sequence>
<evidence type="ECO:0000256" key="7">
    <source>
        <dbReference type="ARBA" id="ARBA00022679"/>
    </source>
</evidence>
<dbReference type="InterPro" id="IPR036068">
    <property type="entry name" value="Nicotinate_pribotase-like_C"/>
</dbReference>
<dbReference type="Pfam" id="PF04095">
    <property type="entry name" value="NAPRTase"/>
    <property type="match status" value="1"/>
</dbReference>
<dbReference type="GO" id="GO:0004516">
    <property type="term" value="F:nicotinate phosphoribosyltransferase activity"/>
    <property type="evidence" value="ECO:0007669"/>
    <property type="project" value="UniProtKB-UniRule"/>
</dbReference>
<comment type="similarity">
    <text evidence="2 9">Belongs to the NAPRTase family.</text>
</comment>
<reference evidence="14" key="1">
    <citation type="submission" date="2007-07" db="EMBL/GenBank/DDBJ databases">
        <title>Complete genome sequence of Campylobacter hominis ATCC BAA-381, a commensal isolated from the human gastrointestinal tract.</title>
        <authorList>
            <person name="Fouts D.E."/>
            <person name="Mongodin E.F."/>
            <person name="Puiu D."/>
            <person name="Sebastian Y."/>
            <person name="Miller W.G."/>
            <person name="Mandrell R.E."/>
            <person name="Nelson K.E."/>
        </authorList>
    </citation>
    <scope>NUCLEOTIDE SEQUENCE [LARGE SCALE GENOMIC DNA]</scope>
    <source>
        <strain evidence="14">ATCC BAA-381 / LMG 19568 / NCTC 13146 / CH001A</strain>
    </source>
</reference>
<dbReference type="CDD" id="cd01570">
    <property type="entry name" value="NAPRTase_A"/>
    <property type="match status" value="1"/>
</dbReference>
<comment type="pathway">
    <text evidence="1 9">Cofactor biosynthesis; NAD(+) biosynthesis; nicotinate D-ribonucleotide from nicotinate: step 1/1.</text>
</comment>
<dbReference type="Pfam" id="PF17767">
    <property type="entry name" value="NAPRTase_N"/>
    <property type="match status" value="1"/>
</dbReference>
<dbReference type="InterPro" id="IPR041619">
    <property type="entry name" value="NAPRTase_C"/>
</dbReference>
<protein>
    <recommendedName>
        <fullName evidence="3 9">Nicotinate phosphoribosyltransferase</fullName>
        <ecNumber evidence="3 9">6.3.4.21</ecNumber>
    </recommendedName>
</protein>
<dbReference type="EC" id="6.3.4.21" evidence="3 9"/>
<dbReference type="NCBIfam" id="NF006695">
    <property type="entry name" value="PRK09243.1-2"/>
    <property type="match status" value="1"/>
</dbReference>
<evidence type="ECO:0000259" key="11">
    <source>
        <dbReference type="Pfam" id="PF17767"/>
    </source>
</evidence>
<evidence type="ECO:0000256" key="9">
    <source>
        <dbReference type="RuleBase" id="RU365100"/>
    </source>
</evidence>
<dbReference type="Proteomes" id="UP000002407">
    <property type="component" value="Chromosome"/>
</dbReference>
<dbReference type="AlphaFoldDB" id="A7HZN5"/>
<evidence type="ECO:0000259" key="12">
    <source>
        <dbReference type="Pfam" id="PF17956"/>
    </source>
</evidence>
<dbReference type="RefSeq" id="WP_011991573.1">
    <property type="nucleotide sequence ID" value="NC_009714.1"/>
</dbReference>
<dbReference type="InterPro" id="IPR040727">
    <property type="entry name" value="NAPRTase_N"/>
</dbReference>
<dbReference type="NCBIfam" id="NF009131">
    <property type="entry name" value="PRK12484.1"/>
    <property type="match status" value="1"/>
</dbReference>
<comment type="function">
    <text evidence="9">Catalyzes the first step in the biosynthesis of NAD from nicotinic acid, the ATP-dependent synthesis of beta-nicotinate D-ribonucleotide from nicotinate and 5-phospho-D-ribose 1-phosphate.</text>
</comment>
<dbReference type="InterPro" id="IPR006405">
    <property type="entry name" value="Nic_PRibTrfase_pncB"/>
</dbReference>